<keyword evidence="2" id="KW-0472">Membrane</keyword>
<feature type="coiled-coil region" evidence="1">
    <location>
        <begin position="103"/>
        <end position="164"/>
    </location>
</feature>
<dbReference type="AlphaFoldDB" id="A0A0H5DPG9"/>
<protein>
    <submittedName>
        <fullName evidence="3">ABC-type transporter, substrate-binding protein</fullName>
    </submittedName>
</protein>
<sequence>MSEEAEPGSHEDSLIDKMGETLAVVDTKSWLAIIALGGILTFLLLWSIFGKIPIKAEGLGIILNEKGVFSVESTTPGIVQKIFVKKDDRFTAGENLIELLEPEEELKLQAAELKLTTEEAELARLKTQVGEEYKAEVLAMHAELKALEFNQEKLLEEIPKLKEVSEKKRSLYEKGLISLQALRDAEFQVSEREINLEKMKASISSLKAKLAKEYRTEEIKGKEQEVLAAKENYELLMKRKELALIKAPQPGKVLEVNVREGTFVAKGEAVIWSEHVVKEGDPILIYSYVSADMGKRINPGAKVNVELLNVNPQEFGMMNAEVLDVSLFAISANALEKTLQNATLSQYLMGSNRAVLQIIAKPVADHSTPSGFSWTSGSGPQEVITTGTLAKIKVIIEEVRPISYLFPVWKLKSALDQSPEKDSKAVQKDG</sequence>
<dbReference type="InterPro" id="IPR022275">
    <property type="entry name" value="NHPM_bacteriocin_SS_HylD"/>
</dbReference>
<keyword evidence="2" id="KW-1133">Transmembrane helix</keyword>
<keyword evidence="4" id="KW-1185">Reference proteome</keyword>
<dbReference type="EMBL" id="CWGJ01000011">
    <property type="protein sequence ID" value="CRX38337.1"/>
    <property type="molecule type" value="Genomic_DNA"/>
</dbReference>
<evidence type="ECO:0000313" key="4">
    <source>
        <dbReference type="Proteomes" id="UP000220251"/>
    </source>
</evidence>
<dbReference type="Gene3D" id="2.40.50.100">
    <property type="match status" value="1"/>
</dbReference>
<organism evidence="3 4">
    <name type="scientific">Estrella lausannensis</name>
    <dbReference type="NCBI Taxonomy" id="483423"/>
    <lineage>
        <taxon>Bacteria</taxon>
        <taxon>Pseudomonadati</taxon>
        <taxon>Chlamydiota</taxon>
        <taxon>Chlamydiia</taxon>
        <taxon>Parachlamydiales</taxon>
        <taxon>Candidatus Criblamydiaceae</taxon>
        <taxon>Estrella</taxon>
    </lineage>
</organism>
<evidence type="ECO:0000256" key="2">
    <source>
        <dbReference type="SAM" id="Phobius"/>
    </source>
</evidence>
<evidence type="ECO:0000256" key="1">
    <source>
        <dbReference type="SAM" id="Coils"/>
    </source>
</evidence>
<name>A0A0H5DPG9_9BACT</name>
<keyword evidence="2" id="KW-0812">Transmembrane</keyword>
<evidence type="ECO:0000313" key="3">
    <source>
        <dbReference type="EMBL" id="CRX38337.1"/>
    </source>
</evidence>
<proteinExistence type="predicted"/>
<dbReference type="PANTHER" id="PTHR30386">
    <property type="entry name" value="MEMBRANE FUSION SUBUNIT OF EMRAB-TOLC MULTIDRUG EFFLUX PUMP"/>
    <property type="match status" value="1"/>
</dbReference>
<dbReference type="InterPro" id="IPR050739">
    <property type="entry name" value="MFP"/>
</dbReference>
<gene>
    <name evidence="3" type="ORF">ELAC_0991</name>
</gene>
<dbReference type="RefSeq" id="WP_158227811.1">
    <property type="nucleotide sequence ID" value="NZ_CWGJ01000011.1"/>
</dbReference>
<keyword evidence="1" id="KW-0175">Coiled coil</keyword>
<dbReference type="NCBIfam" id="TIGR03794">
    <property type="entry name" value="NHLM_micro_HlyD"/>
    <property type="match status" value="1"/>
</dbReference>
<accession>A0A0H5DPG9</accession>
<dbReference type="Proteomes" id="UP000220251">
    <property type="component" value="Unassembled WGS sequence"/>
</dbReference>
<dbReference type="OrthoDB" id="8439633at2"/>
<dbReference type="Gene3D" id="1.10.287.470">
    <property type="entry name" value="Helix hairpin bin"/>
    <property type="match status" value="1"/>
</dbReference>
<feature type="transmembrane region" description="Helical" evidence="2">
    <location>
        <begin position="30"/>
        <end position="49"/>
    </location>
</feature>
<dbReference type="PANTHER" id="PTHR30386:SF28">
    <property type="entry name" value="EXPORTED PROTEIN"/>
    <property type="match status" value="1"/>
</dbReference>
<reference evidence="4" key="1">
    <citation type="submission" date="2015-06" db="EMBL/GenBank/DDBJ databases">
        <authorList>
            <person name="Bertelli C."/>
        </authorList>
    </citation>
    <scope>NUCLEOTIDE SEQUENCE [LARGE SCALE GENOMIC DNA]</scope>
    <source>
        <strain evidence="4">CRIB-30</strain>
    </source>
</reference>